<evidence type="ECO:0000313" key="1">
    <source>
        <dbReference type="EMBL" id="KAK4295164.1"/>
    </source>
</evidence>
<accession>A0AAE1NS19</accession>
<reference evidence="1" key="1">
    <citation type="submission" date="2023-11" db="EMBL/GenBank/DDBJ databases">
        <title>Genome assemblies of two species of porcelain crab, Petrolisthes cinctipes and Petrolisthes manimaculis (Anomura: Porcellanidae).</title>
        <authorList>
            <person name="Angst P."/>
        </authorList>
    </citation>
    <scope>NUCLEOTIDE SEQUENCE</scope>
    <source>
        <strain evidence="1">PB745_02</strain>
        <tissue evidence="1">Gill</tissue>
    </source>
</reference>
<protein>
    <submittedName>
        <fullName evidence="1">Uncharacterized protein</fullName>
    </submittedName>
</protein>
<sequence length="71" mass="7985">MATEEGRVWVGTERVYLGVRGRSGKKRNPPEGRAAGVMDGDHLLRRPGRLVSRTGSEKTVEFYKEAEREVL</sequence>
<name>A0AAE1NS19_9EUCA</name>
<dbReference type="AlphaFoldDB" id="A0AAE1NS19"/>
<keyword evidence="2" id="KW-1185">Reference proteome</keyword>
<evidence type="ECO:0000313" key="2">
    <source>
        <dbReference type="Proteomes" id="UP001292094"/>
    </source>
</evidence>
<comment type="caution">
    <text evidence="1">The sequence shown here is derived from an EMBL/GenBank/DDBJ whole genome shotgun (WGS) entry which is preliminary data.</text>
</comment>
<dbReference type="Proteomes" id="UP001292094">
    <property type="component" value="Unassembled WGS sequence"/>
</dbReference>
<proteinExistence type="predicted"/>
<organism evidence="1 2">
    <name type="scientific">Petrolisthes manimaculis</name>
    <dbReference type="NCBI Taxonomy" id="1843537"/>
    <lineage>
        <taxon>Eukaryota</taxon>
        <taxon>Metazoa</taxon>
        <taxon>Ecdysozoa</taxon>
        <taxon>Arthropoda</taxon>
        <taxon>Crustacea</taxon>
        <taxon>Multicrustacea</taxon>
        <taxon>Malacostraca</taxon>
        <taxon>Eumalacostraca</taxon>
        <taxon>Eucarida</taxon>
        <taxon>Decapoda</taxon>
        <taxon>Pleocyemata</taxon>
        <taxon>Anomura</taxon>
        <taxon>Galatheoidea</taxon>
        <taxon>Porcellanidae</taxon>
        <taxon>Petrolisthes</taxon>
    </lineage>
</organism>
<gene>
    <name evidence="1" type="ORF">Pmani_032259</name>
</gene>
<dbReference type="EMBL" id="JAWZYT010004133">
    <property type="protein sequence ID" value="KAK4295164.1"/>
    <property type="molecule type" value="Genomic_DNA"/>
</dbReference>